<organism evidence="1 2">
    <name type="scientific">Hibiscus sabdariffa</name>
    <name type="common">roselle</name>
    <dbReference type="NCBI Taxonomy" id="183260"/>
    <lineage>
        <taxon>Eukaryota</taxon>
        <taxon>Viridiplantae</taxon>
        <taxon>Streptophyta</taxon>
        <taxon>Embryophyta</taxon>
        <taxon>Tracheophyta</taxon>
        <taxon>Spermatophyta</taxon>
        <taxon>Magnoliopsida</taxon>
        <taxon>eudicotyledons</taxon>
        <taxon>Gunneridae</taxon>
        <taxon>Pentapetalae</taxon>
        <taxon>rosids</taxon>
        <taxon>malvids</taxon>
        <taxon>Malvales</taxon>
        <taxon>Malvaceae</taxon>
        <taxon>Malvoideae</taxon>
        <taxon>Hibiscus</taxon>
    </lineage>
</organism>
<protein>
    <submittedName>
        <fullName evidence="1">Uncharacterized protein</fullName>
    </submittedName>
</protein>
<accession>A0ABR2SSY3</accession>
<name>A0ABR2SSY3_9ROSI</name>
<proteinExistence type="predicted"/>
<gene>
    <name evidence="1" type="ORF">V6N11_068198</name>
</gene>
<comment type="caution">
    <text evidence="1">The sequence shown here is derived from an EMBL/GenBank/DDBJ whole genome shotgun (WGS) entry which is preliminary data.</text>
</comment>
<dbReference type="EMBL" id="JBBPBN010000012">
    <property type="protein sequence ID" value="KAK9028393.1"/>
    <property type="molecule type" value="Genomic_DNA"/>
</dbReference>
<dbReference type="Proteomes" id="UP001396334">
    <property type="component" value="Unassembled WGS sequence"/>
</dbReference>
<keyword evidence="2" id="KW-1185">Reference proteome</keyword>
<evidence type="ECO:0000313" key="2">
    <source>
        <dbReference type="Proteomes" id="UP001396334"/>
    </source>
</evidence>
<evidence type="ECO:0000313" key="1">
    <source>
        <dbReference type="EMBL" id="KAK9028393.1"/>
    </source>
</evidence>
<reference evidence="1 2" key="1">
    <citation type="journal article" date="2024" name="G3 (Bethesda)">
        <title>Genome assembly of Hibiscus sabdariffa L. provides insights into metabolisms of medicinal natural products.</title>
        <authorList>
            <person name="Kim T."/>
        </authorList>
    </citation>
    <scope>NUCLEOTIDE SEQUENCE [LARGE SCALE GENOMIC DNA]</scope>
    <source>
        <strain evidence="1">TK-2024</strain>
        <tissue evidence="1">Old leaves</tissue>
    </source>
</reference>
<sequence>MQVGVFEPLKNVVTAILWNQNQVLLGIDSMLGTSNPMLVEDTSAETADGIMDTSSDVAIARDGSLPGESEFGKISYAVIVANKAKTMVMNHVIVNDFDVIVEEADYTISSKAYGIGTDNLSSVENQKRATESEVSNVQVGTGSDDTYGPWMLGSRRRGNGYGKRVVPNVKSKSNLVNASIKTRFSILEHETREVIQVNGGGKLVDDANVVNDVVKVSNDVVGGSANNVVVVVDGMNGCTDGVVPTGGKTKEPMQIMPRITQSVKGTHATIIIKDKENSTSMLNGKSSGRGGPVRTIKDVNVDIIAQEVQANTNNDGLNCNVVEETFVLNQEGATSIPFRRLFRLFARAYKPWVVALFEPRISGCIVDEVIAKLGFQYLFQVEVVRFGGGIWVLWEHLMELEVIQILFQFVHFRCHEHGEHNCIIEFGSKRTMVGQGDFNCISAIDEQSGGSVRNFLISKDLNDFICTSGLLDIGYVKQWNFDTFGHIGKRKNEILARLRGIDYALQRRHNTRLVEVEVNLKRDLDIVLGQKEGFWFQKA</sequence>